<dbReference type="AlphaFoldDB" id="A0A0G3I5E8"/>
<dbReference type="EMBL" id="CP004021">
    <property type="protein sequence ID" value="AKK20465.1"/>
    <property type="molecule type" value="Genomic_DNA"/>
</dbReference>
<protein>
    <submittedName>
        <fullName evidence="1">Uncharacterized protein</fullName>
    </submittedName>
</protein>
<dbReference type="STRING" id="1277257.G293_04205"/>
<dbReference type="Pfam" id="PF05045">
    <property type="entry name" value="RgpF"/>
    <property type="match status" value="1"/>
</dbReference>
<dbReference type="OrthoDB" id="9816424at2"/>
<accession>A0A0G3I5E8</accession>
<sequence>MIPFPTVYRLILNREFRNYSLCIVQMTSSKKKKIVVCLPVSKYNEGYFLFTSRFESWNFSSDHFTIVKVDYFRGFFFWVWSFLHRRARRLCYNENYVIAYGSKKGRKLFYKSNRYMMRRGLHFDGQKIHNFPNLLYGWQSPITEKVVQVAIKAKIAIVVHIYYFDLWAEIANLLSNLNFSFDLHVTLVDESASIKLEILKIFPDAQIHMMENCGRDVLPFLILLETEKLSCYDYICKIHGKRSYRQGHVWWEGDLWRRWLFYDLLGAPGIALKIIRTFDTNSEIGMIGSRAYRYPNRYCNDKSSLGTNHKMICSIAGRMGVEFQDQNLDFFAGTMFWVRTKALDPIKKIKLSRDFKRKSHKSLDGEIEHAIERCFPLSVKKSNFHIADFDCVLEEKNEKEL</sequence>
<dbReference type="Proteomes" id="UP000035503">
    <property type="component" value="Chromosome"/>
</dbReference>
<dbReference type="RefSeq" id="WP_047264725.1">
    <property type="nucleotide sequence ID" value="NZ_CP004021.1"/>
</dbReference>
<dbReference type="KEGG" id="lau:G293_04205"/>
<reference evidence="1 2" key="1">
    <citation type="journal article" date="2015" name="Genome Announc.">
        <title>Complete Genome Sequence of 'Candidatus Liberibacter africanus,' a Bacterium Associated with Citrus Huanglongbing.</title>
        <authorList>
            <person name="Lin H."/>
            <person name="Pietersen G."/>
            <person name="Han C."/>
            <person name="Read D.A."/>
            <person name="Lou B."/>
            <person name="Gupta G."/>
            <person name="Civerolo E.L."/>
        </authorList>
    </citation>
    <scope>NUCLEOTIDE SEQUENCE [LARGE SCALE GENOMIC DNA]</scope>
    <source>
        <strain evidence="1 2">PTSAPSY</strain>
    </source>
</reference>
<evidence type="ECO:0000313" key="2">
    <source>
        <dbReference type="Proteomes" id="UP000035503"/>
    </source>
</evidence>
<evidence type="ECO:0000313" key="1">
    <source>
        <dbReference type="EMBL" id="AKK20465.1"/>
    </source>
</evidence>
<gene>
    <name evidence="1" type="ORF">G293_04205</name>
</gene>
<name>A0A0G3I5E8_LIBAF</name>
<organism evidence="1 2">
    <name type="scientific">Candidatus Liberibacter africanus PTSAPSY</name>
    <dbReference type="NCBI Taxonomy" id="1277257"/>
    <lineage>
        <taxon>Bacteria</taxon>
        <taxon>Pseudomonadati</taxon>
        <taxon>Pseudomonadota</taxon>
        <taxon>Alphaproteobacteria</taxon>
        <taxon>Hyphomicrobiales</taxon>
        <taxon>Rhizobiaceae</taxon>
        <taxon>Liberibacter</taxon>
    </lineage>
</organism>
<proteinExistence type="predicted"/>
<dbReference type="PATRIC" id="fig|1277257.4.peg.905"/>
<keyword evidence="2" id="KW-1185">Reference proteome</keyword>
<dbReference type="InterPro" id="IPR007739">
    <property type="entry name" value="RgpF"/>
</dbReference>